<comment type="caution">
    <text evidence="2">The sequence shown here is derived from an EMBL/GenBank/DDBJ whole genome shotgun (WGS) entry which is preliminary data.</text>
</comment>
<proteinExistence type="predicted"/>
<evidence type="ECO:0000313" key="3">
    <source>
        <dbReference type="Proteomes" id="UP000033475"/>
    </source>
</evidence>
<sequence>MPSKKQLIPNNNIYELPTTLVSNIIYQIESAKSQVASYTNSTLVMLYWHIGSLINQEILNNKRAEYGEQILSQITKRLTLLYGNGFANLSRMVKFSKLYPYQEIVVTVSQQLSWLHIISFVIWLILCHSRVGGNPVKSIKNLLKLFFWIPAYAGMTSSRFSESCNKTHIIKLIHI</sequence>
<dbReference type="Proteomes" id="UP000033475">
    <property type="component" value="Unassembled WGS sequence"/>
</dbReference>
<evidence type="ECO:0000259" key="1">
    <source>
        <dbReference type="Pfam" id="PF17761"/>
    </source>
</evidence>
<protein>
    <recommendedName>
        <fullName evidence="1">YhcG N-terminal domain-containing protein</fullName>
    </recommendedName>
</protein>
<dbReference type="Pfam" id="PF17761">
    <property type="entry name" value="DUF1016_N"/>
    <property type="match status" value="1"/>
</dbReference>
<dbReference type="EMBL" id="LANQ01000001">
    <property type="protein sequence ID" value="KJV59230.1"/>
    <property type="molecule type" value="Genomic_DNA"/>
</dbReference>
<reference evidence="2 3" key="1">
    <citation type="submission" date="2015-01" db="EMBL/GenBank/DDBJ databases">
        <title>Genome Sequencing of Rickettsiales.</title>
        <authorList>
            <person name="Daugherty S.C."/>
            <person name="Su Q."/>
            <person name="Abolude K."/>
            <person name="Beier-Sexton M."/>
            <person name="Carlyon J.A."/>
            <person name="Carter R."/>
            <person name="Day N.P."/>
            <person name="Dumler S.J."/>
            <person name="Dyachenko V."/>
            <person name="Godinez A."/>
            <person name="Kurtti T.J."/>
            <person name="Lichay M."/>
            <person name="Mullins K.E."/>
            <person name="Ott S."/>
            <person name="Pappas-Brown V."/>
            <person name="Paris D.H."/>
            <person name="Patel P."/>
            <person name="Richards A.L."/>
            <person name="Sadzewicz L."/>
            <person name="Sears K."/>
            <person name="Seidman D."/>
            <person name="Sengamalay N."/>
            <person name="Stenos J."/>
            <person name="Tallon L.J."/>
            <person name="Vincent G."/>
            <person name="Fraser C.M."/>
            <person name="Munderloh U."/>
            <person name="Dunning-Hotopp J.C."/>
        </authorList>
    </citation>
    <scope>NUCLEOTIDE SEQUENCE [LARGE SCALE GENOMIC DNA]</scope>
    <source>
        <strain evidence="2 3">Pedreira</strain>
    </source>
</reference>
<organism evidence="2 3">
    <name type="scientific">Rickettsia felis str. Pedreira</name>
    <dbReference type="NCBI Taxonomy" id="1359196"/>
    <lineage>
        <taxon>Bacteria</taxon>
        <taxon>Pseudomonadati</taxon>
        <taxon>Pseudomonadota</taxon>
        <taxon>Alphaproteobacteria</taxon>
        <taxon>Rickettsiales</taxon>
        <taxon>Rickettsiaceae</taxon>
        <taxon>Rickettsieae</taxon>
        <taxon>Rickettsia</taxon>
        <taxon>spotted fever group</taxon>
    </lineage>
</organism>
<feature type="domain" description="YhcG N-terminal" evidence="1">
    <location>
        <begin position="24"/>
        <end position="120"/>
    </location>
</feature>
<dbReference type="PANTHER" id="PTHR30547:SF5">
    <property type="entry name" value="NUCLEASE YHCG-RELATED"/>
    <property type="match status" value="1"/>
</dbReference>
<dbReference type="RefSeq" id="WP_011271163.1">
    <property type="nucleotide sequence ID" value="NZ_LANQ01000001.1"/>
</dbReference>
<name>A0A0F3MU11_RICFI</name>
<dbReference type="AlphaFoldDB" id="A0A0F3MU11"/>
<dbReference type="PATRIC" id="fig|1359196.3.peg.1583"/>
<gene>
    <name evidence="2" type="ORF">RFEPED_1633</name>
</gene>
<dbReference type="InterPro" id="IPR041527">
    <property type="entry name" value="YhcG_N"/>
</dbReference>
<dbReference type="InterPro" id="IPR053148">
    <property type="entry name" value="PD-DEXK-like_domain"/>
</dbReference>
<evidence type="ECO:0000313" key="2">
    <source>
        <dbReference type="EMBL" id="KJV59230.1"/>
    </source>
</evidence>
<accession>A0A0F3MU11</accession>
<dbReference type="PANTHER" id="PTHR30547">
    <property type="entry name" value="UNCHARACTERIZED PROTEIN YHCG-RELATED"/>
    <property type="match status" value="1"/>
</dbReference>